<feature type="transmembrane region" description="Helical" evidence="3">
    <location>
        <begin position="54"/>
        <end position="73"/>
    </location>
</feature>
<feature type="transmembrane region" description="Helical" evidence="3">
    <location>
        <begin position="236"/>
        <end position="257"/>
    </location>
</feature>
<evidence type="ECO:0000256" key="3">
    <source>
        <dbReference type="SAM" id="Phobius"/>
    </source>
</evidence>
<evidence type="ECO:0000313" key="4">
    <source>
        <dbReference type="EMBL" id="OLP96502.1"/>
    </source>
</evidence>
<feature type="transmembrane region" description="Helical" evidence="3">
    <location>
        <begin position="80"/>
        <end position="99"/>
    </location>
</feature>
<feature type="transmembrane region" description="Helical" evidence="3">
    <location>
        <begin position="1208"/>
        <end position="1232"/>
    </location>
</feature>
<dbReference type="EMBL" id="LSRX01000464">
    <property type="protein sequence ID" value="OLP96502.1"/>
    <property type="molecule type" value="Genomic_DNA"/>
</dbReference>
<feature type="transmembrane region" description="Helical" evidence="3">
    <location>
        <begin position="502"/>
        <end position="523"/>
    </location>
</feature>
<feature type="transmembrane region" description="Helical" evidence="3">
    <location>
        <begin position="277"/>
        <end position="295"/>
    </location>
</feature>
<feature type="compositionally biased region" description="Polar residues" evidence="2">
    <location>
        <begin position="1390"/>
        <end position="1408"/>
    </location>
</feature>
<comment type="caution">
    <text evidence="4">The sequence shown here is derived from an EMBL/GenBank/DDBJ whole genome shotgun (WGS) entry which is preliminary data.</text>
</comment>
<keyword evidence="3" id="KW-0812">Transmembrane</keyword>
<feature type="region of interest" description="Disordered" evidence="2">
    <location>
        <begin position="1379"/>
        <end position="1487"/>
    </location>
</feature>
<protein>
    <submittedName>
        <fullName evidence="4">Citron Rho-interacting kinase</fullName>
    </submittedName>
</protein>
<feature type="transmembrane region" description="Helical" evidence="3">
    <location>
        <begin position="587"/>
        <end position="611"/>
    </location>
</feature>
<feature type="transmembrane region" description="Helical" evidence="3">
    <location>
        <begin position="451"/>
        <end position="470"/>
    </location>
</feature>
<evidence type="ECO:0000256" key="1">
    <source>
        <dbReference type="SAM" id="Coils"/>
    </source>
</evidence>
<feature type="transmembrane region" description="Helical" evidence="3">
    <location>
        <begin position="617"/>
        <end position="640"/>
    </location>
</feature>
<evidence type="ECO:0000313" key="5">
    <source>
        <dbReference type="Proteomes" id="UP000186817"/>
    </source>
</evidence>
<keyword evidence="4" id="KW-0808">Transferase</keyword>
<feature type="transmembrane region" description="Helical" evidence="3">
    <location>
        <begin position="105"/>
        <end position="126"/>
    </location>
</feature>
<reference evidence="4 5" key="1">
    <citation type="submission" date="2016-02" db="EMBL/GenBank/DDBJ databases">
        <title>Genome analysis of coral dinoflagellate symbionts highlights evolutionary adaptations to a symbiotic lifestyle.</title>
        <authorList>
            <person name="Aranda M."/>
            <person name="Li Y."/>
            <person name="Liew Y.J."/>
            <person name="Baumgarten S."/>
            <person name="Simakov O."/>
            <person name="Wilson M."/>
            <person name="Piel J."/>
            <person name="Ashoor H."/>
            <person name="Bougouffa S."/>
            <person name="Bajic V.B."/>
            <person name="Ryu T."/>
            <person name="Ravasi T."/>
            <person name="Bayer T."/>
            <person name="Micklem G."/>
            <person name="Kim H."/>
            <person name="Bhak J."/>
            <person name="Lajeunesse T.C."/>
            <person name="Voolstra C.R."/>
        </authorList>
    </citation>
    <scope>NUCLEOTIDE SEQUENCE [LARGE SCALE GENOMIC DNA]</scope>
    <source>
        <strain evidence="4 5">CCMP2467</strain>
    </source>
</reference>
<dbReference type="PANTHER" id="PTHR23159:SF60">
    <property type="entry name" value="SPINDLE ASSEMBLY ABNORMAL PROTEIN 4"/>
    <property type="match status" value="1"/>
</dbReference>
<dbReference type="OrthoDB" id="498037at2759"/>
<feature type="transmembrane region" description="Helical" evidence="3">
    <location>
        <begin position="307"/>
        <end position="326"/>
    </location>
</feature>
<keyword evidence="5" id="KW-1185">Reference proteome</keyword>
<organism evidence="4 5">
    <name type="scientific">Symbiodinium microadriaticum</name>
    <name type="common">Dinoflagellate</name>
    <name type="synonym">Zooxanthella microadriatica</name>
    <dbReference type="NCBI Taxonomy" id="2951"/>
    <lineage>
        <taxon>Eukaryota</taxon>
        <taxon>Sar</taxon>
        <taxon>Alveolata</taxon>
        <taxon>Dinophyceae</taxon>
        <taxon>Suessiales</taxon>
        <taxon>Symbiodiniaceae</taxon>
        <taxon>Symbiodinium</taxon>
    </lineage>
</organism>
<keyword evidence="3" id="KW-1133">Transmembrane helix</keyword>
<feature type="transmembrane region" description="Helical" evidence="3">
    <location>
        <begin position="12"/>
        <end position="34"/>
    </location>
</feature>
<feature type="compositionally biased region" description="Basic and acidic residues" evidence="2">
    <location>
        <begin position="1477"/>
        <end position="1487"/>
    </location>
</feature>
<keyword evidence="4" id="KW-0418">Kinase</keyword>
<name>A0A1Q9DMV6_SYMMI</name>
<feature type="transmembrane region" description="Helical" evidence="3">
    <location>
        <begin position="750"/>
        <end position="774"/>
    </location>
</feature>
<feature type="compositionally biased region" description="Pro residues" evidence="2">
    <location>
        <begin position="1409"/>
        <end position="1425"/>
    </location>
</feature>
<keyword evidence="1" id="KW-0175">Coiled coil</keyword>
<dbReference type="Proteomes" id="UP000186817">
    <property type="component" value="Unassembled WGS sequence"/>
</dbReference>
<feature type="transmembrane region" description="Helical" evidence="3">
    <location>
        <begin position="414"/>
        <end position="439"/>
    </location>
</feature>
<feature type="transmembrane region" description="Helical" evidence="3">
    <location>
        <begin position="138"/>
        <end position="161"/>
    </location>
</feature>
<keyword evidence="3" id="KW-0472">Membrane</keyword>
<feature type="transmembrane region" description="Helical" evidence="3">
    <location>
        <begin position="694"/>
        <end position="716"/>
    </location>
</feature>
<accession>A0A1Q9DMV6</accession>
<gene>
    <name evidence="4" type="primary">CIT</name>
    <name evidence="4" type="ORF">AK812_SmicGene21254</name>
</gene>
<dbReference type="GO" id="GO:0016301">
    <property type="term" value="F:kinase activity"/>
    <property type="evidence" value="ECO:0007669"/>
    <property type="project" value="UniProtKB-KW"/>
</dbReference>
<evidence type="ECO:0000256" key="2">
    <source>
        <dbReference type="SAM" id="MobiDB-lite"/>
    </source>
</evidence>
<dbReference type="PANTHER" id="PTHR23159">
    <property type="entry name" value="CENTROSOMAL PROTEIN 2"/>
    <property type="match status" value="1"/>
</dbReference>
<proteinExistence type="predicted"/>
<sequence>MSVIRDGDAAPVWQMVFAALLVITLPQSVALVAFSSMGVAPQVAEHMANSTVDLAGNGLAGMCAILLAFAFVIDAHRRPICIRLTVALLSTCCFLAAATLKYISYPWLGGFVCFGVAVASVAYIRVHHFKPATVPGQDFFGAVAMSFVVAAFLLISTWIGWQSVTDNTWSSSTKGRLAIDNGAVYSYIYGNESWEFQNYCSINGTSVSLPANLADDETAAIESACQKSETVWFLQWAAPCVLGICNSIVAGVCWVFARAASALELEREGDAQHFQKVLKLCASLIVLMLGMMYSAQYVSGADVTVSSALLALGAGSMTAILLFMLLEFGFERLHQSTQQDGLTKNLISIAKSDWMKALVIGGLNVFVPTLAILDRLRQKIRRCTGLAPSDDTSPFTKEGRQVIGEMTKWTWCSIFLKIAMLGEIFVSLIVGMKVTYVFFSWLNETLAAAELPFAVLAVLVLGVALVMFLCPIVPGSAVYLFSGVIFGAQSQLPGSIGFPLGVISASALSSLAKLIACCLQYGLGYMMGKSVKVQQFVGVDKVSIRAMEQILKQNGLKPDKVGILVAGPDWPTSVLCGILRLNIPQMLLGTAPVILVSIAPQVLVGALQTLADGKSGIMGLVSSSVTMAAAVVQALAMFFVSYRIMKVIEEDGPTLAMPRPEHEAVAELTRKEAVYTEALRQASEWPNMKCGQKFLAFTSAVCLLLAGFLLSTDFILSEKFCFRSFSITSSIGAAIEVGGLNGNVANLVMFAGWLALGIAFAGFLLHVLLSKWLAHAARSHLRRDSPDQPKGSTIGRSLTANAGLLRDNVRPIRSELREVQMRQSEEAKTSYAARMAELESELANKAVAVEEAERKAKVEAAANVANAAKVSELEQRLKVADGSEAGRVAELEAELATRAKEVEEAQSKARVEAAANVANAAKVSELEQRLKVADGSEAGRVAELEAELATRAKEVEEAQSKARVEAAANVANAAKVSELEQRLKVADGSEAGRVAELEAELATRAKEVEEAQSKARVEAAANVANAAKVSELEQRLKVADGSEAGRVAELEAELATRAKEVEEAQSKARVEAAANVANAAKVSELQQRLKVADGSEAGRVAELEAELANKAKEVEEAQSKARVEAAAAVVLEQKLRASAGCEGATDPLEGAPSWLKAVPEYAVAAWHLWADVPELVGSCHTLAAQSVTSCWAIAKPYLQAAALSCFGAAYPGCFVVAFVASCLGALVLVLGMRCLQTIFTRLGRFLGRSHASPAFASKMPKDVGTIGTMSGVPGYGKELKQNKLQGRSDADLSRIEGRLDRLEHTLIDRLERIAAVPRVQAAGPSAAPAAATPASLPPAAPAVPLPASMPPTAVVPAQTPPAGAVPAPMPAAVPPAPVAMTGKGPPATRPASTVVSSTAPGFTRSPLPNSSPTPSRPQAGPPSRPVPAKVDASPTETNMRKAAPTPSSVPPTAPSATAPSAEPGAVRGARASPFAEPTEKVCLEGEV</sequence>
<feature type="coiled-coil region" evidence="1">
    <location>
        <begin position="821"/>
        <end position="855"/>
    </location>
</feature>